<dbReference type="InterPro" id="IPR040704">
    <property type="entry name" value="HEPN_AbiU2"/>
</dbReference>
<name>A0A556QMT7_9BACT</name>
<gene>
    <name evidence="2" type="ORF">FPL22_01125</name>
</gene>
<evidence type="ECO:0000313" key="2">
    <source>
        <dbReference type="EMBL" id="TSJ77943.1"/>
    </source>
</evidence>
<evidence type="ECO:0000259" key="1">
    <source>
        <dbReference type="Pfam" id="PF18734"/>
    </source>
</evidence>
<sequence>MSDKARTELLGKRLGGVLGMFQSLLADEMTLSISRLTDKDSRAQTNLSLWALRAAIPDAKDVEFEKNVNGALDQIIKDAASIRKHRHKRLAHYDLAVSLSAEILPVVTFNDIRGVLEKIEALLNLFYWEFENTTMFFDTLPATDLTGKMEATAYKAHAYDLLEAEGIVPKMEWRRRVKM</sequence>
<dbReference type="AlphaFoldDB" id="A0A556QMT7"/>
<reference evidence="2 3" key="1">
    <citation type="submission" date="2019-07" db="EMBL/GenBank/DDBJ databases">
        <title>Description of 53C-WASEF.</title>
        <authorList>
            <person name="Pitt A."/>
            <person name="Hahn M.W."/>
        </authorList>
    </citation>
    <scope>NUCLEOTIDE SEQUENCE [LARGE SCALE GENOMIC DNA]</scope>
    <source>
        <strain evidence="2 3">53C-WASEF</strain>
    </source>
</reference>
<feature type="domain" description="HEPN AbiU2-like" evidence="1">
    <location>
        <begin position="12"/>
        <end position="135"/>
    </location>
</feature>
<keyword evidence="3" id="KW-1185">Reference proteome</keyword>
<dbReference type="Pfam" id="PF18734">
    <property type="entry name" value="HEPN_AbiU2"/>
    <property type="match status" value="1"/>
</dbReference>
<organism evidence="2 3">
    <name type="scientific">Rariglobus hedericola</name>
    <dbReference type="NCBI Taxonomy" id="2597822"/>
    <lineage>
        <taxon>Bacteria</taxon>
        <taxon>Pseudomonadati</taxon>
        <taxon>Verrucomicrobiota</taxon>
        <taxon>Opitutia</taxon>
        <taxon>Opitutales</taxon>
        <taxon>Opitutaceae</taxon>
        <taxon>Rariglobus</taxon>
    </lineage>
</organism>
<dbReference type="EMBL" id="VMBG01000001">
    <property type="protein sequence ID" value="TSJ77943.1"/>
    <property type="molecule type" value="Genomic_DNA"/>
</dbReference>
<evidence type="ECO:0000313" key="3">
    <source>
        <dbReference type="Proteomes" id="UP000315648"/>
    </source>
</evidence>
<protein>
    <recommendedName>
        <fullName evidence="1">HEPN AbiU2-like domain-containing protein</fullName>
    </recommendedName>
</protein>
<accession>A0A556QMT7</accession>
<dbReference type="Proteomes" id="UP000315648">
    <property type="component" value="Unassembled WGS sequence"/>
</dbReference>
<comment type="caution">
    <text evidence="2">The sequence shown here is derived from an EMBL/GenBank/DDBJ whole genome shotgun (WGS) entry which is preliminary data.</text>
</comment>
<proteinExistence type="predicted"/>